<gene>
    <name evidence="1" type="ORF">ABLG96_13925</name>
</gene>
<evidence type="ECO:0000313" key="1">
    <source>
        <dbReference type="EMBL" id="XCG62352.1"/>
    </source>
</evidence>
<dbReference type="AlphaFoldDB" id="A0AAU8DMB1"/>
<accession>A0AAU8DMB1</accession>
<dbReference type="RefSeq" id="WP_353647967.1">
    <property type="nucleotide sequence ID" value="NZ_CP159218.1"/>
</dbReference>
<name>A0AAU8DMB1_9ACTN</name>
<sequence>MGTKMKVRELTALVAREQLNPEFRAILREFREAGHVDDQGSIALVAADMDELVYDVFRRSERAGTNVVFVVRDDAGLLHLQAMVRTEERVVVASGRRVHSMPLGTSVRAWFEQLESAQLDESWSAAGVADTVPQEFTVRSERAYALA</sequence>
<organism evidence="1">
    <name type="scientific">Nakamurella sp. A5-74</name>
    <dbReference type="NCBI Taxonomy" id="3158264"/>
    <lineage>
        <taxon>Bacteria</taxon>
        <taxon>Bacillati</taxon>
        <taxon>Actinomycetota</taxon>
        <taxon>Actinomycetes</taxon>
        <taxon>Nakamurellales</taxon>
        <taxon>Nakamurellaceae</taxon>
        <taxon>Nakamurella</taxon>
    </lineage>
</organism>
<protein>
    <submittedName>
        <fullName evidence="1">Uncharacterized protein</fullName>
    </submittedName>
</protein>
<proteinExistence type="predicted"/>
<reference evidence="1" key="1">
    <citation type="submission" date="2024-05" db="EMBL/GenBank/DDBJ databases">
        <authorList>
            <person name="Cai S.Y."/>
            <person name="Jin L.M."/>
            <person name="Li H.R."/>
        </authorList>
    </citation>
    <scope>NUCLEOTIDE SEQUENCE</scope>
    <source>
        <strain evidence="1">A5-74</strain>
    </source>
</reference>
<dbReference type="EMBL" id="CP159218">
    <property type="protein sequence ID" value="XCG62352.1"/>
    <property type="molecule type" value="Genomic_DNA"/>
</dbReference>